<keyword evidence="4 9" id="KW-0378">Hydrolase</keyword>
<evidence type="ECO:0000256" key="3">
    <source>
        <dbReference type="ARBA" id="ARBA00022759"/>
    </source>
</evidence>
<dbReference type="InterPro" id="IPR019858">
    <property type="entry name" value="CRISPR-assoc_Cas1_HMARI/TNEAP"/>
</dbReference>
<evidence type="ECO:0000256" key="6">
    <source>
        <dbReference type="ARBA" id="ARBA00023118"/>
    </source>
</evidence>
<accession>A0A1Q2CAQ7</accession>
<keyword evidence="2 9" id="KW-0479">Metal-binding</keyword>
<comment type="cofactor">
    <cofactor evidence="9">
        <name>Mg(2+)</name>
        <dbReference type="ChEBI" id="CHEBI:18420"/>
    </cofactor>
    <cofactor evidence="9">
        <name>Mn(2+)</name>
        <dbReference type="ChEBI" id="CHEBI:29035"/>
    </cofactor>
</comment>
<evidence type="ECO:0000256" key="1">
    <source>
        <dbReference type="ARBA" id="ARBA00022722"/>
    </source>
</evidence>
<feature type="binding site" evidence="9">
    <location>
        <position position="222"/>
    </location>
    <ligand>
        <name>Mn(2+)</name>
        <dbReference type="ChEBI" id="CHEBI:29035"/>
    </ligand>
</feature>
<dbReference type="AlphaFoldDB" id="A0A1Q2CAQ7"/>
<dbReference type="PANTHER" id="PTHR43219">
    <property type="entry name" value="CRISPR-ASSOCIATED ENDONUCLEASE CAS1"/>
    <property type="match status" value="1"/>
</dbReference>
<evidence type="ECO:0000256" key="2">
    <source>
        <dbReference type="ARBA" id="ARBA00022723"/>
    </source>
</evidence>
<dbReference type="HAMAP" id="MF_01470">
    <property type="entry name" value="Cas1"/>
    <property type="match status" value="1"/>
</dbReference>
<keyword evidence="1 9" id="KW-0540">Nuclease</keyword>
<evidence type="ECO:0000313" key="10">
    <source>
        <dbReference type="EMBL" id="AQP40754.1"/>
    </source>
</evidence>
<evidence type="ECO:0000256" key="4">
    <source>
        <dbReference type="ARBA" id="ARBA00022801"/>
    </source>
</evidence>
<proteinExistence type="inferred from homology"/>
<evidence type="ECO:0000256" key="5">
    <source>
        <dbReference type="ARBA" id="ARBA00022842"/>
    </source>
</evidence>
<dbReference type="Pfam" id="PF01867">
    <property type="entry name" value="Cas_Cas1"/>
    <property type="match status" value="1"/>
</dbReference>
<dbReference type="PANTHER" id="PTHR43219:SF1">
    <property type="entry name" value="CRISPR-ASSOCIATED ENDONUCLEASE CAS1"/>
    <property type="match status" value="1"/>
</dbReference>
<dbReference type="CDD" id="cd09722">
    <property type="entry name" value="Cas1_I-B"/>
    <property type="match status" value="1"/>
</dbReference>
<dbReference type="RefSeq" id="WP_077327528.1">
    <property type="nucleotide sequence ID" value="NZ_CP012098.1"/>
</dbReference>
<organism evidence="10 11">
    <name type="scientific">Anaerostipes hadrus</name>
    <dbReference type="NCBI Taxonomy" id="649756"/>
    <lineage>
        <taxon>Bacteria</taxon>
        <taxon>Bacillati</taxon>
        <taxon>Bacillota</taxon>
        <taxon>Clostridia</taxon>
        <taxon>Lachnospirales</taxon>
        <taxon>Lachnospiraceae</taxon>
        <taxon>Anaerostipes</taxon>
    </lineage>
</organism>
<feature type="binding site" evidence="9">
    <location>
        <position position="157"/>
    </location>
    <ligand>
        <name>Mn(2+)</name>
        <dbReference type="ChEBI" id="CHEBI:29035"/>
    </ligand>
</feature>
<dbReference type="GO" id="GO:0046872">
    <property type="term" value="F:metal ion binding"/>
    <property type="evidence" value="ECO:0007669"/>
    <property type="project" value="UniProtKB-UniRule"/>
</dbReference>
<dbReference type="InterPro" id="IPR002729">
    <property type="entry name" value="CRISPR-assoc_Cas1"/>
</dbReference>
<dbReference type="InterPro" id="IPR042211">
    <property type="entry name" value="CRISPR-assoc_Cas1_N"/>
</dbReference>
<comment type="similarity">
    <text evidence="9">Belongs to the CRISPR-associated endonuclease Cas1 family.</text>
</comment>
<keyword evidence="3 9" id="KW-0255">Endonuclease</keyword>
<evidence type="ECO:0000256" key="9">
    <source>
        <dbReference type="HAMAP-Rule" id="MF_01470"/>
    </source>
</evidence>
<keyword evidence="6 9" id="KW-0051">Antiviral defense</keyword>
<feature type="binding site" evidence="9">
    <location>
        <position position="237"/>
    </location>
    <ligand>
        <name>Mn(2+)</name>
        <dbReference type="ChEBI" id="CHEBI:29035"/>
    </ligand>
</feature>
<dbReference type="GO" id="GO:0043571">
    <property type="term" value="P:maintenance of CRISPR repeat elements"/>
    <property type="evidence" value="ECO:0007669"/>
    <property type="project" value="UniProtKB-UniRule"/>
</dbReference>
<comment type="subunit">
    <text evidence="9">Homodimer, forms a heterotetramer with a Cas2 homodimer.</text>
</comment>
<evidence type="ECO:0000256" key="7">
    <source>
        <dbReference type="ARBA" id="ARBA00023125"/>
    </source>
</evidence>
<name>A0A1Q2CAQ7_ANAHA</name>
<dbReference type="EMBL" id="CP012098">
    <property type="protein sequence ID" value="AQP40754.1"/>
    <property type="molecule type" value="Genomic_DNA"/>
</dbReference>
<dbReference type="InterPro" id="IPR042206">
    <property type="entry name" value="CRISPR-assoc_Cas1_C"/>
</dbReference>
<sequence>MKKSLYIYNCGDLKRKDNTLRFTTYDDEKRDVPIERISDIYVMSELSFNTKFINFISQYGIPMHFFNYYHFYTGSYYPRESLLSGELLVKQVEHYIDKEKRIVIARKFIEAAAENIYRNLRYYNSRGKDVTEHMRYIEGLKKKIPNAQEIDQLMGIEGNIRKKYYEAWSVIINQEIEFEKRVMHPPDNMINSLISFVNSLIYSKTLTEIYHTQLNPTISYLHEPGSRRYSLCLDLSEIFKPLIGDRLIFSLLNKNQITENSFTRELNFLHLKKEASQLIVNELEKKLQATIMHKDLHRKVSYQYLIRLEAYKLIKHLIEEKEYEGFKMWW</sequence>
<keyword evidence="8 9" id="KW-0464">Manganese</keyword>
<dbReference type="GO" id="GO:0016787">
    <property type="term" value="F:hydrolase activity"/>
    <property type="evidence" value="ECO:0007669"/>
    <property type="project" value="UniProtKB-KW"/>
</dbReference>
<dbReference type="NCBIfam" id="TIGR00287">
    <property type="entry name" value="cas1"/>
    <property type="match status" value="1"/>
</dbReference>
<gene>
    <name evidence="9" type="primary">cas1</name>
    <name evidence="10" type="ORF">DO83_14925</name>
</gene>
<dbReference type="Gene3D" id="3.100.10.20">
    <property type="entry name" value="CRISPR-associated endonuclease Cas1, N-terminal domain"/>
    <property type="match status" value="1"/>
</dbReference>
<evidence type="ECO:0000313" key="11">
    <source>
        <dbReference type="Proteomes" id="UP000188159"/>
    </source>
</evidence>
<keyword evidence="7 9" id="KW-0238">DNA-binding</keyword>
<dbReference type="GO" id="GO:0004520">
    <property type="term" value="F:DNA endonuclease activity"/>
    <property type="evidence" value="ECO:0007669"/>
    <property type="project" value="InterPro"/>
</dbReference>
<reference evidence="10 11" key="1">
    <citation type="journal article" date="2016" name="Sci. Rep.">
        <title>Accelerated dysbiosis of gut microbiota during aggravation of DSS-induced colitis by a butyrate-producing bacterium.</title>
        <authorList>
            <person name="Zhang Q."/>
            <person name="Wu Y."/>
            <person name="Wang J."/>
            <person name="Wu G."/>
            <person name="Long W."/>
            <person name="Xue Z."/>
            <person name="Wang L."/>
            <person name="Zhang X."/>
            <person name="Pang X."/>
            <person name="Zhao Y."/>
            <person name="Zhao L."/>
            <person name="Zhang C."/>
        </authorList>
    </citation>
    <scope>NUCLEOTIDE SEQUENCE [LARGE SCALE GENOMIC DNA]</scope>
    <source>
        <strain evidence="10 11">BPB5</strain>
    </source>
</reference>
<dbReference type="EC" id="3.1.-.-" evidence="9"/>
<dbReference type="GO" id="GO:0051607">
    <property type="term" value="P:defense response to virus"/>
    <property type="evidence" value="ECO:0007669"/>
    <property type="project" value="UniProtKB-UniRule"/>
</dbReference>
<dbReference type="Proteomes" id="UP000188159">
    <property type="component" value="Chromosome"/>
</dbReference>
<protein>
    <recommendedName>
        <fullName evidence="9">CRISPR-associated endonuclease Cas1</fullName>
        <ecNumber evidence="9">3.1.-.-</ecNumber>
    </recommendedName>
</protein>
<evidence type="ECO:0000256" key="8">
    <source>
        <dbReference type="ARBA" id="ARBA00023211"/>
    </source>
</evidence>
<dbReference type="Gene3D" id="1.20.120.920">
    <property type="entry name" value="CRISPR-associated endonuclease Cas1, C-terminal domain"/>
    <property type="match status" value="1"/>
</dbReference>
<dbReference type="GO" id="GO:0003677">
    <property type="term" value="F:DNA binding"/>
    <property type="evidence" value="ECO:0007669"/>
    <property type="project" value="UniProtKB-KW"/>
</dbReference>
<dbReference type="NCBIfam" id="TIGR03641">
    <property type="entry name" value="cas1_HMARI"/>
    <property type="match status" value="1"/>
</dbReference>
<keyword evidence="5 9" id="KW-0460">Magnesium</keyword>
<comment type="function">
    <text evidence="9">CRISPR (clustered regularly interspaced short palindromic repeat), is an adaptive immune system that provides protection against mobile genetic elements (viruses, transposable elements and conjugative plasmids). CRISPR clusters contain spacers, sequences complementary to antecedent mobile elements, and target invading nucleic acids. CRISPR clusters are transcribed and processed into CRISPR RNA (crRNA). Acts as a dsDNA endonuclease. Involved in the integration of spacer DNA into the CRISPR cassette.</text>
</comment>